<name>A0A227PE70_9FLAO</name>
<protein>
    <submittedName>
        <fullName evidence="2">Uncharacterized protein</fullName>
    </submittedName>
</protein>
<dbReference type="AlphaFoldDB" id="A0A227PE70"/>
<feature type="transmembrane region" description="Helical" evidence="1">
    <location>
        <begin position="33"/>
        <end position="55"/>
    </location>
</feature>
<accession>A0A227PE70</accession>
<reference evidence="2 3" key="1">
    <citation type="submission" date="2016-11" db="EMBL/GenBank/DDBJ databases">
        <title>Whole genomes of Flavobacteriaceae.</title>
        <authorList>
            <person name="Stine C."/>
            <person name="Li C."/>
            <person name="Tadesse D."/>
        </authorList>
    </citation>
    <scope>NUCLEOTIDE SEQUENCE [LARGE SCALE GENOMIC DNA]</scope>
    <source>
        <strain evidence="2 3">DSM 24704</strain>
    </source>
</reference>
<keyword evidence="1" id="KW-0472">Membrane</keyword>
<sequence length="69" mass="7974">MSKKLIFPVVLLRRKYISFLGSELQRFKGSKVFLARGLYGFSGFTQILFFCYVIIDCKSQKTLNLKSAK</sequence>
<evidence type="ECO:0000313" key="2">
    <source>
        <dbReference type="EMBL" id="OXG08082.1"/>
    </source>
</evidence>
<dbReference type="Proteomes" id="UP000214684">
    <property type="component" value="Unassembled WGS sequence"/>
</dbReference>
<proteinExistence type="predicted"/>
<keyword evidence="1" id="KW-0812">Transmembrane</keyword>
<keyword evidence="3" id="KW-1185">Reference proteome</keyword>
<dbReference type="EMBL" id="MUGS01000007">
    <property type="protein sequence ID" value="OXG08082.1"/>
    <property type="molecule type" value="Genomic_DNA"/>
</dbReference>
<gene>
    <name evidence="2" type="ORF">B0A64_07360</name>
</gene>
<keyword evidence="1" id="KW-1133">Transmembrane helix</keyword>
<evidence type="ECO:0000256" key="1">
    <source>
        <dbReference type="SAM" id="Phobius"/>
    </source>
</evidence>
<evidence type="ECO:0000313" key="3">
    <source>
        <dbReference type="Proteomes" id="UP000214684"/>
    </source>
</evidence>
<comment type="caution">
    <text evidence="2">The sequence shown here is derived from an EMBL/GenBank/DDBJ whole genome shotgun (WGS) entry which is preliminary data.</text>
</comment>
<organism evidence="2 3">
    <name type="scientific">Flavobacterium araucananum</name>
    <dbReference type="NCBI Taxonomy" id="946678"/>
    <lineage>
        <taxon>Bacteria</taxon>
        <taxon>Pseudomonadati</taxon>
        <taxon>Bacteroidota</taxon>
        <taxon>Flavobacteriia</taxon>
        <taxon>Flavobacteriales</taxon>
        <taxon>Flavobacteriaceae</taxon>
        <taxon>Flavobacterium</taxon>
    </lineage>
</organism>